<protein>
    <submittedName>
        <fullName evidence="3">Uncharacterized protein</fullName>
    </submittedName>
</protein>
<sequence>MKKVKKKTKIEKKTKKKRPNKYAKKKFIPPRTVFGWEDREHISKPKAKNFREPKKKPLKWDIPWLKNLLNPEKIPEPKKENFVEKEERTVRKPIVSAREIITKETIVTEKKVTKTPIIKETKTTKTEEGILPKLMILVIGLCYLVFLLILSTMFVQVTYENYSFIENTFFTLAIISIILAAIYAYTREVFKGFIYISIILLIYILIGTIIAEPLLKTLNVLLIVLTILPIQVYLVKYVK</sequence>
<keyword evidence="2" id="KW-0472">Membrane</keyword>
<accession>A0A7K4BZ45</accession>
<name>A0A7K4BZ45_9ARCH</name>
<keyword evidence="2" id="KW-1133">Transmembrane helix</keyword>
<feature type="transmembrane region" description="Helical" evidence="2">
    <location>
        <begin position="134"/>
        <end position="157"/>
    </location>
</feature>
<comment type="caution">
    <text evidence="3">The sequence shown here is derived from an EMBL/GenBank/DDBJ whole genome shotgun (WGS) entry which is preliminary data.</text>
</comment>
<evidence type="ECO:0000256" key="1">
    <source>
        <dbReference type="SAM" id="MobiDB-lite"/>
    </source>
</evidence>
<dbReference type="Proteomes" id="UP000526302">
    <property type="component" value="Unassembled WGS sequence"/>
</dbReference>
<feature type="transmembrane region" description="Helical" evidence="2">
    <location>
        <begin position="193"/>
        <end position="211"/>
    </location>
</feature>
<feature type="region of interest" description="Disordered" evidence="1">
    <location>
        <begin position="1"/>
        <end position="24"/>
    </location>
</feature>
<proteinExistence type="predicted"/>
<dbReference type="AlphaFoldDB" id="A0A7K4BZ45"/>
<evidence type="ECO:0000313" key="3">
    <source>
        <dbReference type="EMBL" id="NMA44530.1"/>
    </source>
</evidence>
<gene>
    <name evidence="3" type="ORF">GX950_01815</name>
</gene>
<feature type="transmembrane region" description="Helical" evidence="2">
    <location>
        <begin position="169"/>
        <end position="186"/>
    </location>
</feature>
<organism evidence="3 4">
    <name type="scientific">Candidatus Iainarchaeum sp</name>
    <dbReference type="NCBI Taxonomy" id="3101447"/>
    <lineage>
        <taxon>Archaea</taxon>
        <taxon>Candidatus Iainarchaeota</taxon>
        <taxon>Candidatus Iainarchaeia</taxon>
        <taxon>Candidatus Iainarchaeales</taxon>
        <taxon>Candidatus Iainarchaeaceae</taxon>
        <taxon>Candidatus Iainarchaeum</taxon>
    </lineage>
</organism>
<evidence type="ECO:0000256" key="2">
    <source>
        <dbReference type="SAM" id="Phobius"/>
    </source>
</evidence>
<feature type="transmembrane region" description="Helical" evidence="2">
    <location>
        <begin position="217"/>
        <end position="235"/>
    </location>
</feature>
<reference evidence="3 4" key="1">
    <citation type="journal article" date="2020" name="Biotechnol. Biofuels">
        <title>New insights from the biogas microbiome by comprehensive genome-resolved metagenomics of nearly 1600 species originating from multiple anaerobic digesters.</title>
        <authorList>
            <person name="Campanaro S."/>
            <person name="Treu L."/>
            <person name="Rodriguez-R L.M."/>
            <person name="Kovalovszki A."/>
            <person name="Ziels R.M."/>
            <person name="Maus I."/>
            <person name="Zhu X."/>
            <person name="Kougias P.G."/>
            <person name="Basile A."/>
            <person name="Luo G."/>
            <person name="Schluter A."/>
            <person name="Konstantinidis K.T."/>
            <person name="Angelidaki I."/>
        </authorList>
    </citation>
    <scope>NUCLEOTIDE SEQUENCE [LARGE SCALE GENOMIC DNA]</scope>
    <source>
        <strain evidence="3">AS22ysBPME_79</strain>
    </source>
</reference>
<dbReference type="EMBL" id="JAAZKV010000013">
    <property type="protein sequence ID" value="NMA44530.1"/>
    <property type="molecule type" value="Genomic_DNA"/>
</dbReference>
<keyword evidence="2" id="KW-0812">Transmembrane</keyword>
<evidence type="ECO:0000313" key="4">
    <source>
        <dbReference type="Proteomes" id="UP000526302"/>
    </source>
</evidence>